<evidence type="ECO:0000313" key="2">
    <source>
        <dbReference type="Proteomes" id="UP000823486"/>
    </source>
</evidence>
<protein>
    <submittedName>
        <fullName evidence="1">Glutaredoxin</fullName>
    </submittedName>
</protein>
<gene>
    <name evidence="1" type="ORF">JOC77_000386</name>
</gene>
<accession>A0ABS2QEM5</accession>
<proteinExistence type="predicted"/>
<dbReference type="Proteomes" id="UP000823486">
    <property type="component" value="Unassembled WGS sequence"/>
</dbReference>
<dbReference type="Gene3D" id="3.40.30.10">
    <property type="entry name" value="Glutaredoxin"/>
    <property type="match status" value="1"/>
</dbReference>
<dbReference type="InterPro" id="IPR008554">
    <property type="entry name" value="Glutaredoxin-like"/>
</dbReference>
<dbReference type="SUPFAM" id="SSF52833">
    <property type="entry name" value="Thioredoxin-like"/>
    <property type="match status" value="1"/>
</dbReference>
<dbReference type="RefSeq" id="WP_204537789.1">
    <property type="nucleotide sequence ID" value="NZ_JAFBFI010000001.1"/>
</dbReference>
<keyword evidence="2" id="KW-1185">Reference proteome</keyword>
<dbReference type="EMBL" id="JAFBFI010000001">
    <property type="protein sequence ID" value="MBM7690983.1"/>
    <property type="molecule type" value="Genomic_DNA"/>
</dbReference>
<comment type="caution">
    <text evidence="1">The sequence shown here is derived from an EMBL/GenBank/DDBJ whole genome shotgun (WGS) entry which is preliminary data.</text>
</comment>
<name>A0ABS2QEM5_9BACI</name>
<sequence>MKEIMFYTRTQCPLCLKAKEALLIVQRDMQVSIKEIDIHSSDQLVERFGLMIPVVEYEGKVLQYGQIDPLKLQNQLK</sequence>
<dbReference type="Pfam" id="PF05768">
    <property type="entry name" value="Glrx-like"/>
    <property type="match status" value="1"/>
</dbReference>
<evidence type="ECO:0000313" key="1">
    <source>
        <dbReference type="EMBL" id="MBM7690983.1"/>
    </source>
</evidence>
<organism evidence="1 2">
    <name type="scientific">Peribacillus deserti</name>
    <dbReference type="NCBI Taxonomy" id="673318"/>
    <lineage>
        <taxon>Bacteria</taxon>
        <taxon>Bacillati</taxon>
        <taxon>Bacillota</taxon>
        <taxon>Bacilli</taxon>
        <taxon>Bacillales</taxon>
        <taxon>Bacillaceae</taxon>
        <taxon>Peribacillus</taxon>
    </lineage>
</organism>
<dbReference type="InterPro" id="IPR036249">
    <property type="entry name" value="Thioredoxin-like_sf"/>
</dbReference>
<reference evidence="1 2" key="1">
    <citation type="submission" date="2021-01" db="EMBL/GenBank/DDBJ databases">
        <title>Genomic Encyclopedia of Type Strains, Phase IV (KMG-IV): sequencing the most valuable type-strain genomes for metagenomic binning, comparative biology and taxonomic classification.</title>
        <authorList>
            <person name="Goeker M."/>
        </authorList>
    </citation>
    <scope>NUCLEOTIDE SEQUENCE [LARGE SCALE GENOMIC DNA]</scope>
    <source>
        <strain evidence="1 2">DSM 105482</strain>
    </source>
</reference>